<protein>
    <submittedName>
        <fullName evidence="1">ROK family protein</fullName>
    </submittedName>
</protein>
<dbReference type="CDD" id="cd24066">
    <property type="entry name" value="ASKHA_NBD_ROK_EcFRK-like"/>
    <property type="match status" value="1"/>
</dbReference>
<dbReference type="Pfam" id="PF00480">
    <property type="entry name" value="ROK"/>
    <property type="match status" value="1"/>
</dbReference>
<dbReference type="KEGG" id="kmn:HW532_02090"/>
<reference evidence="1 2" key="1">
    <citation type="submission" date="2020-06" db="EMBL/GenBank/DDBJ databases">
        <title>Genome sequence of 2 isolates from Red Sea Mangroves.</title>
        <authorList>
            <person name="Sefrji F."/>
            <person name="Michoud G."/>
            <person name="Merlino G."/>
            <person name="Daffonchio D."/>
        </authorList>
    </citation>
    <scope>NUCLEOTIDE SEQUENCE [LARGE SCALE GENOMIC DNA]</scope>
    <source>
        <strain evidence="1 2">R1DC25</strain>
    </source>
</reference>
<organism evidence="1 2">
    <name type="scientific">Kaustia mangrovi</name>
    <dbReference type="NCBI Taxonomy" id="2593653"/>
    <lineage>
        <taxon>Bacteria</taxon>
        <taxon>Pseudomonadati</taxon>
        <taxon>Pseudomonadota</taxon>
        <taxon>Alphaproteobacteria</taxon>
        <taxon>Hyphomicrobiales</taxon>
        <taxon>Parvibaculaceae</taxon>
        <taxon>Kaustia</taxon>
    </lineage>
</organism>
<evidence type="ECO:0000313" key="1">
    <source>
        <dbReference type="EMBL" id="QPC41619.1"/>
    </source>
</evidence>
<dbReference type="AlphaFoldDB" id="A0A7S8C1G1"/>
<accession>A0A7S8C1G1</accession>
<dbReference type="Proteomes" id="UP000593594">
    <property type="component" value="Chromosome"/>
</dbReference>
<sequence length="309" mass="31885">MPAPLRIGIDLGGTKIAVIALDADDTVAASRRIAAPRDDYAATLRTLSELVGAIETETGRSGSVGVGIPGSLSPRTGLLRNANSTWLNGRPLGRDLETALARPVRVANDANCLALSEAHDGAGRGADTLFGVILGTGCGGGLVIGGRLHMGHHDIAGEWGHNPLPWPHSDEIPGPACWCGRQGCLEVWLSGPGLAADHARTTGETLEAHEIAARAMAGGAAESATLARHADRLARGLATIVNTLDPDAIVLGGGLSNIAALYELVPPLLPRHVFSDYCEAVLLPPAHGADSGVRGAARLWDERGRSALQ</sequence>
<dbReference type="InterPro" id="IPR000600">
    <property type="entry name" value="ROK"/>
</dbReference>
<dbReference type="InterPro" id="IPR049874">
    <property type="entry name" value="ROK_cs"/>
</dbReference>
<keyword evidence="2" id="KW-1185">Reference proteome</keyword>
<dbReference type="GO" id="GO:0004396">
    <property type="term" value="F:hexokinase activity"/>
    <property type="evidence" value="ECO:0007669"/>
    <property type="project" value="TreeGrafter"/>
</dbReference>
<evidence type="ECO:0000313" key="2">
    <source>
        <dbReference type="Proteomes" id="UP000593594"/>
    </source>
</evidence>
<dbReference type="InterPro" id="IPR043129">
    <property type="entry name" value="ATPase_NBD"/>
</dbReference>
<dbReference type="PANTHER" id="PTHR18964:SF174">
    <property type="entry name" value="D-ALLOSE KINASE-RELATED"/>
    <property type="match status" value="1"/>
</dbReference>
<name>A0A7S8C1G1_9HYPH</name>
<dbReference type="SUPFAM" id="SSF53067">
    <property type="entry name" value="Actin-like ATPase domain"/>
    <property type="match status" value="1"/>
</dbReference>
<dbReference type="EMBL" id="CP058214">
    <property type="protein sequence ID" value="QPC41619.1"/>
    <property type="molecule type" value="Genomic_DNA"/>
</dbReference>
<dbReference type="PANTHER" id="PTHR18964">
    <property type="entry name" value="ROK (REPRESSOR, ORF, KINASE) FAMILY"/>
    <property type="match status" value="1"/>
</dbReference>
<dbReference type="RefSeq" id="WP_213162839.1">
    <property type="nucleotide sequence ID" value="NZ_CP058214.1"/>
</dbReference>
<dbReference type="Gene3D" id="3.30.420.40">
    <property type="match status" value="2"/>
</dbReference>
<gene>
    <name evidence="1" type="ORF">HW532_02090</name>
</gene>
<dbReference type="PROSITE" id="PS01125">
    <property type="entry name" value="ROK"/>
    <property type="match status" value="1"/>
</dbReference>
<proteinExistence type="predicted"/>